<protein>
    <submittedName>
        <fullName evidence="1">Uncharacterized protein</fullName>
    </submittedName>
</protein>
<feature type="non-terminal residue" evidence="1">
    <location>
        <position position="372"/>
    </location>
</feature>
<accession>W8C813</accession>
<name>W8C813_CERCA</name>
<evidence type="ECO:0000313" key="1">
    <source>
        <dbReference type="EMBL" id="JAC06349.1"/>
    </source>
</evidence>
<dbReference type="EMBL" id="GAMC01000207">
    <property type="protein sequence ID" value="JAC06349.1"/>
    <property type="molecule type" value="mRNA"/>
</dbReference>
<proteinExistence type="evidence at transcript level"/>
<organism evidence="1">
    <name type="scientific">Ceratitis capitata</name>
    <name type="common">Mediterranean fruit fly</name>
    <name type="synonym">Tephritis capitata</name>
    <dbReference type="NCBI Taxonomy" id="7213"/>
    <lineage>
        <taxon>Eukaryota</taxon>
        <taxon>Metazoa</taxon>
        <taxon>Ecdysozoa</taxon>
        <taxon>Arthropoda</taxon>
        <taxon>Hexapoda</taxon>
        <taxon>Insecta</taxon>
        <taxon>Pterygota</taxon>
        <taxon>Neoptera</taxon>
        <taxon>Endopterygota</taxon>
        <taxon>Diptera</taxon>
        <taxon>Brachycera</taxon>
        <taxon>Muscomorpha</taxon>
        <taxon>Tephritoidea</taxon>
        <taxon>Tephritidae</taxon>
        <taxon>Ceratitis</taxon>
        <taxon>Ceratitis</taxon>
    </lineage>
</organism>
<dbReference type="AlphaFoldDB" id="W8C813"/>
<sequence>MKVKLVFQMKNLLWLPHLQKKTSLHLHLKKRSKKFRRKRRRLLHLLPQKKGNRQLLTQLLMKLKRKLFLKLNFRNKRNRPPAHLSKALLRLLGKKPEVRKKKRLLQLLLQSKKARKLLAKKNRPLSVNQLMMKLKRLRLLHPLKYLTTLLPFLLLKKVRGPLQLLALKKLKIFLLKKNQVVKKLKRLLPPQAWKKKRNYPMFRRSKIARKSLLLLTLMKLRRLLLHLVLKNKERPQPLLVLKKSKRPPLLRLSKRAKKSLQLLVLKKLKRLQLQLQAIKMSKKASQPPTMKLRRQLFRQKKLQVILHRKRKRKKLLLLVQRQSMLPLLLALRELKRLPPFLLPKKVLLHLLLKKMKSRRLRLPLMWTELRRQ</sequence>
<reference evidence="1" key="1">
    <citation type="submission" date="2013-07" db="EMBL/GenBank/DDBJ databases">
        <authorList>
            <person name="Geib S."/>
        </authorList>
    </citation>
    <scope>NUCLEOTIDE SEQUENCE</scope>
</reference>
<reference evidence="1" key="2">
    <citation type="journal article" date="2014" name="BMC Genomics">
        <title>A genomic perspective to assessing quality of mass-reared SIT flies used in Mediterranean fruit fly (Ceratitis capitata) eradication in California.</title>
        <authorList>
            <person name="Calla B."/>
            <person name="Hall B."/>
            <person name="Hou S."/>
            <person name="Geib S.M."/>
        </authorList>
    </citation>
    <scope>NUCLEOTIDE SEQUENCE</scope>
</reference>